<dbReference type="PATRIC" id="fig|1209989.3.peg.1393"/>
<sequence>MEMMQMRLCINRCIVLAVTFLVLMNFYLAPKSVVAYNTKNLTTMNIMAKQDITKSVSKN</sequence>
<dbReference type="STRING" id="1209989.TepRe1_1151"/>
<dbReference type="EMBL" id="HF563609">
    <property type="protein sequence ID" value="CCP25984.1"/>
    <property type="molecule type" value="Genomic_DNA"/>
</dbReference>
<proteinExistence type="predicted"/>
<protein>
    <submittedName>
        <fullName evidence="1">Uncharacterized protein</fullName>
    </submittedName>
</protein>
<gene>
    <name evidence="1" type="ordered locus">TEPIRE1_1253</name>
</gene>
<evidence type="ECO:0000313" key="1">
    <source>
        <dbReference type="EMBL" id="CCP25984.1"/>
    </source>
</evidence>
<dbReference type="KEGG" id="tae:TepiRe1_1253"/>
<organism evidence="1 2">
    <name type="scientific">Tepidanaerobacter acetatoxydans (strain DSM 21804 / JCM 16047 / Re1)</name>
    <dbReference type="NCBI Taxonomy" id="1209989"/>
    <lineage>
        <taxon>Bacteria</taxon>
        <taxon>Bacillati</taxon>
        <taxon>Bacillota</taxon>
        <taxon>Clostridia</taxon>
        <taxon>Thermosediminibacterales</taxon>
        <taxon>Tepidanaerobacteraceae</taxon>
        <taxon>Tepidanaerobacter</taxon>
    </lineage>
</organism>
<evidence type="ECO:0000313" key="2">
    <source>
        <dbReference type="Proteomes" id="UP000010802"/>
    </source>
</evidence>
<dbReference type="AlphaFoldDB" id="L0S0H9"/>
<keyword evidence="2" id="KW-1185">Reference proteome</keyword>
<name>L0S0H9_TEPAE</name>
<reference evidence="2" key="1">
    <citation type="journal article" date="2013" name="Genome Announc.">
        <title>First genome sequence of a syntrophic acetate-oxidizing bacterium, Tepidanaerobacter acetatoxydans strain Re1.</title>
        <authorList>
            <person name="Manzoor S."/>
            <person name="Bongcam-Rudloff E."/>
            <person name="Schnurer A."/>
            <person name="Muller B."/>
        </authorList>
    </citation>
    <scope>NUCLEOTIDE SEQUENCE [LARGE SCALE GENOMIC DNA]</scope>
    <source>
        <strain evidence="2">Re1</strain>
    </source>
</reference>
<dbReference type="Proteomes" id="UP000010802">
    <property type="component" value="Chromosome"/>
</dbReference>
<dbReference type="HOGENOM" id="CLU_2959299_0_0_9"/>
<accession>L0S0H9</accession>